<evidence type="ECO:0000256" key="2">
    <source>
        <dbReference type="ARBA" id="ARBA00053344"/>
    </source>
</evidence>
<evidence type="ECO:0000313" key="4">
    <source>
        <dbReference type="Proteomes" id="UP000515160"/>
    </source>
</evidence>
<dbReference type="GO" id="GO:0030246">
    <property type="term" value="F:carbohydrate binding"/>
    <property type="evidence" value="ECO:0007669"/>
    <property type="project" value="UniProtKB-ARBA"/>
</dbReference>
<dbReference type="CDD" id="cd00087">
    <property type="entry name" value="FReD"/>
    <property type="match status" value="1"/>
</dbReference>
<dbReference type="PANTHER" id="PTHR19143">
    <property type="entry name" value="FIBRINOGEN/TENASCIN/ANGIOPOEITIN"/>
    <property type="match status" value="1"/>
</dbReference>
<name>A0A9C6T6C1_DROAB</name>
<dbReference type="InterPro" id="IPR002181">
    <property type="entry name" value="Fibrinogen_a/b/g_C_dom"/>
</dbReference>
<reference evidence="5" key="1">
    <citation type="submission" date="2025-08" db="UniProtKB">
        <authorList>
            <consortium name="RefSeq"/>
        </authorList>
    </citation>
    <scope>IDENTIFICATION</scope>
    <source>
        <strain evidence="5">15112-1751.03</strain>
        <tissue evidence="5">Whole Adult</tissue>
    </source>
</reference>
<dbReference type="FunFam" id="3.90.215.10:FF:000001">
    <property type="entry name" value="Tenascin isoform 1"/>
    <property type="match status" value="1"/>
</dbReference>
<keyword evidence="1" id="KW-1015">Disulfide bond</keyword>
<accession>A0A9C6T6C1</accession>
<dbReference type="PROSITE" id="PS51406">
    <property type="entry name" value="FIBRINOGEN_C_2"/>
    <property type="match status" value="1"/>
</dbReference>
<sequence length="233" mass="26719">MFAELNAKIDKISTINLEKTNFANSCAEATSLSRRSGVYQIRIPDYSPYPFMVSCDEDANGGGWTIVLRREDGSVNFYRNWKDYKQGFGNMNGEFFIGLEKLHMLTKEQDQELLFLMENSKGETKFAKYYQFAISSEKNLYALQTLGEYSGDAGDSFSGQMSYNFSARDRDNDVYTGNCALEYRGGWWYNKCHGSNLMGIYNETTYGKGVMWNTFSGLNDSLKMAKMMIRPRR</sequence>
<dbReference type="Proteomes" id="UP000515160">
    <property type="component" value="Chromosome 3"/>
</dbReference>
<evidence type="ECO:0000259" key="3">
    <source>
        <dbReference type="PROSITE" id="PS51406"/>
    </source>
</evidence>
<gene>
    <name evidence="5" type="primary">LOC117571107</name>
</gene>
<comment type="function">
    <text evidence="2">Lectin involved in innate immunity. Agglutinates all types of human erythrocytes, Gram-positive and Gram-negative bacteria. Has a stronger agglutinating activity towards Gram-negative bacteria than towards Gram-positive bacteria. Specifically recognizes acetyl group-containing substances on agglutinated cells. The hemagglutinating activity was inhibited by EDTA, acetyl group-containing mono- and disaccharides, N-acetyl derivatives of amino acids, other acetyl group-containing substances, propionamide and benzamide. Enhances the antimicrobial activity of big defensin against Gram-positive bacteria but not against Gram-negative bacteria.</text>
</comment>
<dbReference type="GeneID" id="117571107"/>
<evidence type="ECO:0000313" key="5">
    <source>
        <dbReference type="RefSeq" id="XP_051860882.1"/>
    </source>
</evidence>
<dbReference type="InterPro" id="IPR050373">
    <property type="entry name" value="Fibrinogen_C-term_domain"/>
</dbReference>
<protein>
    <submittedName>
        <fullName evidence="5">Angiopoietin-related protein 2-like</fullName>
    </submittedName>
</protein>
<dbReference type="Gene3D" id="3.90.215.10">
    <property type="entry name" value="Gamma Fibrinogen, chain A, domain 1"/>
    <property type="match status" value="1"/>
</dbReference>
<dbReference type="AlphaFoldDB" id="A0A9C6T6C1"/>
<dbReference type="RefSeq" id="XP_051860882.1">
    <property type="nucleotide sequence ID" value="XM_052004922.1"/>
</dbReference>
<proteinExistence type="predicted"/>
<dbReference type="GO" id="GO:0005615">
    <property type="term" value="C:extracellular space"/>
    <property type="evidence" value="ECO:0007669"/>
    <property type="project" value="TreeGrafter"/>
</dbReference>
<dbReference type="PANTHER" id="PTHR19143:SF327">
    <property type="entry name" value="FI21813P1-RELATED"/>
    <property type="match status" value="1"/>
</dbReference>
<organism evidence="4 5">
    <name type="scientific">Drosophila albomicans</name>
    <name type="common">Fruit fly</name>
    <dbReference type="NCBI Taxonomy" id="7291"/>
    <lineage>
        <taxon>Eukaryota</taxon>
        <taxon>Metazoa</taxon>
        <taxon>Ecdysozoa</taxon>
        <taxon>Arthropoda</taxon>
        <taxon>Hexapoda</taxon>
        <taxon>Insecta</taxon>
        <taxon>Pterygota</taxon>
        <taxon>Neoptera</taxon>
        <taxon>Endopterygota</taxon>
        <taxon>Diptera</taxon>
        <taxon>Brachycera</taxon>
        <taxon>Muscomorpha</taxon>
        <taxon>Ephydroidea</taxon>
        <taxon>Drosophilidae</taxon>
        <taxon>Drosophila</taxon>
    </lineage>
</organism>
<feature type="domain" description="Fibrinogen C-terminal" evidence="3">
    <location>
        <begin position="17"/>
        <end position="233"/>
    </location>
</feature>
<dbReference type="OrthoDB" id="6145874at2759"/>
<dbReference type="Pfam" id="PF00147">
    <property type="entry name" value="Fibrinogen_C"/>
    <property type="match status" value="1"/>
</dbReference>
<evidence type="ECO:0000256" key="1">
    <source>
        <dbReference type="ARBA" id="ARBA00023157"/>
    </source>
</evidence>
<dbReference type="InterPro" id="IPR036056">
    <property type="entry name" value="Fibrinogen-like_C"/>
</dbReference>
<dbReference type="SMART" id="SM00186">
    <property type="entry name" value="FBG"/>
    <property type="match status" value="1"/>
</dbReference>
<dbReference type="InterPro" id="IPR014716">
    <property type="entry name" value="Fibrinogen_a/b/g_C_1"/>
</dbReference>
<dbReference type="SUPFAM" id="SSF56496">
    <property type="entry name" value="Fibrinogen C-terminal domain-like"/>
    <property type="match status" value="1"/>
</dbReference>
<keyword evidence="4" id="KW-1185">Reference proteome</keyword>